<evidence type="ECO:0000256" key="1">
    <source>
        <dbReference type="SAM" id="MobiDB-lite"/>
    </source>
</evidence>
<dbReference type="AlphaFoldDB" id="A0A8J5VMP2"/>
<keyword evidence="3" id="KW-1185">Reference proteome</keyword>
<proteinExistence type="predicted"/>
<accession>A0A8J5VMP2</accession>
<sequence>MADEEAFERAISSFAALERIDRSLDLTEGKVTRLVCEVFVADLNDVPRTLTICYPDARSVDVTVTLLRFNSEADDGDDGGASTGGDVDASGEGEPPGRNIGDASVIGSSDRPVPP</sequence>
<reference evidence="2" key="1">
    <citation type="journal article" date="2021" name="bioRxiv">
        <title>Whole Genome Assembly and Annotation of Northern Wild Rice, Zizania palustris L., Supports a Whole Genome Duplication in the Zizania Genus.</title>
        <authorList>
            <person name="Haas M."/>
            <person name="Kono T."/>
            <person name="Macchietto M."/>
            <person name="Millas R."/>
            <person name="McGilp L."/>
            <person name="Shao M."/>
            <person name="Duquette J."/>
            <person name="Hirsch C.N."/>
            <person name="Kimball J."/>
        </authorList>
    </citation>
    <scope>NUCLEOTIDE SEQUENCE</scope>
    <source>
        <tissue evidence="2">Fresh leaf tissue</tissue>
    </source>
</reference>
<evidence type="ECO:0000313" key="3">
    <source>
        <dbReference type="Proteomes" id="UP000729402"/>
    </source>
</evidence>
<protein>
    <submittedName>
        <fullName evidence="2">Uncharacterized protein</fullName>
    </submittedName>
</protein>
<dbReference type="Proteomes" id="UP000729402">
    <property type="component" value="Unassembled WGS sequence"/>
</dbReference>
<name>A0A8J5VMP2_ZIZPA</name>
<organism evidence="2 3">
    <name type="scientific">Zizania palustris</name>
    <name type="common">Northern wild rice</name>
    <dbReference type="NCBI Taxonomy" id="103762"/>
    <lineage>
        <taxon>Eukaryota</taxon>
        <taxon>Viridiplantae</taxon>
        <taxon>Streptophyta</taxon>
        <taxon>Embryophyta</taxon>
        <taxon>Tracheophyta</taxon>
        <taxon>Spermatophyta</taxon>
        <taxon>Magnoliopsida</taxon>
        <taxon>Liliopsida</taxon>
        <taxon>Poales</taxon>
        <taxon>Poaceae</taxon>
        <taxon>BOP clade</taxon>
        <taxon>Oryzoideae</taxon>
        <taxon>Oryzeae</taxon>
        <taxon>Zizaniinae</taxon>
        <taxon>Zizania</taxon>
    </lineage>
</organism>
<feature type="region of interest" description="Disordered" evidence="1">
    <location>
        <begin position="71"/>
        <end position="115"/>
    </location>
</feature>
<evidence type="ECO:0000313" key="2">
    <source>
        <dbReference type="EMBL" id="KAG8072570.1"/>
    </source>
</evidence>
<dbReference type="EMBL" id="JAAALK010000283">
    <property type="protein sequence ID" value="KAG8072570.1"/>
    <property type="molecule type" value="Genomic_DNA"/>
</dbReference>
<gene>
    <name evidence="2" type="ORF">GUJ93_ZPchr0006g45283</name>
</gene>
<comment type="caution">
    <text evidence="2">The sequence shown here is derived from an EMBL/GenBank/DDBJ whole genome shotgun (WGS) entry which is preliminary data.</text>
</comment>
<reference evidence="2" key="2">
    <citation type="submission" date="2021-02" db="EMBL/GenBank/DDBJ databases">
        <authorList>
            <person name="Kimball J.A."/>
            <person name="Haas M.W."/>
            <person name="Macchietto M."/>
            <person name="Kono T."/>
            <person name="Duquette J."/>
            <person name="Shao M."/>
        </authorList>
    </citation>
    <scope>NUCLEOTIDE SEQUENCE</scope>
    <source>
        <tissue evidence="2">Fresh leaf tissue</tissue>
    </source>
</reference>